<dbReference type="Proteomes" id="UP000516369">
    <property type="component" value="Chromosome"/>
</dbReference>
<dbReference type="SUPFAM" id="SSF89392">
    <property type="entry name" value="Prokaryotic lipoproteins and lipoprotein localization factors"/>
    <property type="match status" value="1"/>
</dbReference>
<sequence length="162" mass="18124">MAALAKVEQMDAIFEERKEMTALEAPLVSRGFLRYRAPSVLEKEVLQPQPALYRIDGDRITVEGPDVSRRDFSIDQYPGVRTLVESVRATLAGDEPTLERYFRVAFLTDVSGWQLRLEPLDQTIARQVVAIIIDGTGNSARRVETLESGGDRTVMTITPVTE</sequence>
<keyword evidence="3" id="KW-1185">Reference proteome</keyword>
<dbReference type="Gene3D" id="2.50.20.10">
    <property type="entry name" value="Lipoprotein localisation LolA/LolB/LppX"/>
    <property type="match status" value="1"/>
</dbReference>
<dbReference type="RefSeq" id="WP_190261593.1">
    <property type="nucleotide sequence ID" value="NZ_CP053923.1"/>
</dbReference>
<dbReference type="AlphaFoldDB" id="A0A7H1MXG5"/>
<keyword evidence="2" id="KW-0449">Lipoprotein</keyword>
<protein>
    <submittedName>
        <fullName evidence="2">Outer membrane lipoprotein carrier protein LolA</fullName>
    </submittedName>
</protein>
<dbReference type="EMBL" id="CP053923">
    <property type="protein sequence ID" value="QNT68151.1"/>
    <property type="molecule type" value="Genomic_DNA"/>
</dbReference>
<evidence type="ECO:0000256" key="1">
    <source>
        <dbReference type="ARBA" id="ARBA00022729"/>
    </source>
</evidence>
<dbReference type="Pfam" id="PF19574">
    <property type="entry name" value="LolA_3"/>
    <property type="match status" value="1"/>
</dbReference>
<name>A0A7H1MXG5_9PROT</name>
<gene>
    <name evidence="2" type="ORF">HQ394_00705</name>
</gene>
<accession>A0A7H1MXG5</accession>
<keyword evidence="1" id="KW-0732">Signal</keyword>
<dbReference type="InterPro" id="IPR004564">
    <property type="entry name" value="OM_lipoprot_carrier_LolA-like"/>
</dbReference>
<organism evidence="2 3">
    <name type="scientific">Defluviicoccus vanus</name>
    <dbReference type="NCBI Taxonomy" id="111831"/>
    <lineage>
        <taxon>Bacteria</taxon>
        <taxon>Pseudomonadati</taxon>
        <taxon>Pseudomonadota</taxon>
        <taxon>Alphaproteobacteria</taxon>
        <taxon>Rhodospirillales</taxon>
        <taxon>Rhodospirillaceae</taxon>
        <taxon>Defluviicoccus</taxon>
    </lineage>
</organism>
<evidence type="ECO:0000313" key="3">
    <source>
        <dbReference type="Proteomes" id="UP000516369"/>
    </source>
</evidence>
<reference evidence="2 3" key="1">
    <citation type="submission" date="2020-05" db="EMBL/GenBank/DDBJ databases">
        <title>Complete closed genome sequence of Defluviicoccus vanus.</title>
        <authorList>
            <person name="Bessarab I."/>
            <person name="Arumugam K."/>
            <person name="Maszenan A.M."/>
            <person name="Seviour R.J."/>
            <person name="Williams R.B."/>
        </authorList>
    </citation>
    <scope>NUCLEOTIDE SEQUENCE [LARGE SCALE GENOMIC DNA]</scope>
    <source>
        <strain evidence="2 3">Ben 114</strain>
    </source>
</reference>
<proteinExistence type="predicted"/>
<evidence type="ECO:0000313" key="2">
    <source>
        <dbReference type="EMBL" id="QNT68151.1"/>
    </source>
</evidence>
<dbReference type="InterPro" id="IPR029046">
    <property type="entry name" value="LolA/LolB/LppX"/>
</dbReference>
<dbReference type="KEGG" id="dvn:HQ394_00705"/>
<dbReference type="CDD" id="cd16325">
    <property type="entry name" value="LolA"/>
    <property type="match status" value="1"/>
</dbReference>